<dbReference type="InterPro" id="IPR000701">
    <property type="entry name" value="SuccDH_FuR_B_TM-su"/>
</dbReference>
<feature type="transmembrane region" description="Helical" evidence="13">
    <location>
        <begin position="65"/>
        <end position="84"/>
    </location>
</feature>
<evidence type="ECO:0000256" key="13">
    <source>
        <dbReference type="SAM" id="Phobius"/>
    </source>
</evidence>
<evidence type="ECO:0000256" key="3">
    <source>
        <dbReference type="ARBA" id="ARBA00004141"/>
    </source>
</evidence>
<evidence type="ECO:0000256" key="4">
    <source>
        <dbReference type="ARBA" id="ARBA00007244"/>
    </source>
</evidence>
<reference evidence="14 15" key="1">
    <citation type="submission" date="2020-09" db="EMBL/GenBank/DDBJ databases">
        <title>Marinomonas sp. nov., isolated from the cysticercosis algae of Qingdao, China.</title>
        <authorList>
            <person name="Sun X."/>
        </authorList>
    </citation>
    <scope>NUCLEOTIDE SEQUENCE [LARGE SCALE GENOMIC DNA]</scope>
    <source>
        <strain evidence="14 15">SM2066</strain>
    </source>
</reference>
<name>A0ABR8NVD6_9GAMM</name>
<comment type="similarity">
    <text evidence="4">Belongs to the cytochrome b560 family.</text>
</comment>
<proteinExistence type="inferred from homology"/>
<evidence type="ECO:0000313" key="14">
    <source>
        <dbReference type="EMBL" id="MBD5770009.1"/>
    </source>
</evidence>
<evidence type="ECO:0000256" key="1">
    <source>
        <dbReference type="ARBA" id="ARBA00001971"/>
    </source>
</evidence>
<dbReference type="InterPro" id="IPR034804">
    <property type="entry name" value="SQR/QFR_C/D"/>
</dbReference>
<evidence type="ECO:0000256" key="2">
    <source>
        <dbReference type="ARBA" id="ARBA00004050"/>
    </source>
</evidence>
<evidence type="ECO:0000256" key="6">
    <source>
        <dbReference type="ARBA" id="ARBA00022617"/>
    </source>
</evidence>
<comment type="caution">
    <text evidence="14">The sequence shown here is derived from an EMBL/GenBank/DDBJ whole genome shotgun (WGS) entry which is preliminary data.</text>
</comment>
<dbReference type="PANTHER" id="PTHR10978:SF5">
    <property type="entry name" value="SUCCINATE DEHYDROGENASE CYTOCHROME B560 SUBUNIT, MITOCHONDRIAL"/>
    <property type="match status" value="1"/>
</dbReference>
<comment type="cofactor">
    <cofactor evidence="1">
        <name>heme</name>
        <dbReference type="ChEBI" id="CHEBI:30413"/>
    </cofactor>
</comment>
<comment type="subunit">
    <text evidence="12">Part of an enzyme complex containing four subunits: a flavoprotein, an iron-sulfur protein, plus two membrane-anchoring proteins, SdhC and SdhD. The complex can form homotrimers.</text>
</comment>
<evidence type="ECO:0000313" key="15">
    <source>
        <dbReference type="Proteomes" id="UP000604161"/>
    </source>
</evidence>
<sequence length="126" mass="13927">MNKERPVNLDIKTIRMPITAVVSILHRVSSIILWVSMAVFLPALYFSLVSNDGFECVLEFFTQNAIGQFVVWGLLSAFGYYMCATVKHIIQDFGHFEELESGKKISAAVAIIAAVLCVVSGVLVWA</sequence>
<dbReference type="PANTHER" id="PTHR10978">
    <property type="entry name" value="SUCCINATE DEHYDROGENASE CYTOCHROME B560 SUBUNIT"/>
    <property type="match status" value="1"/>
</dbReference>
<dbReference type="Proteomes" id="UP000604161">
    <property type="component" value="Unassembled WGS sequence"/>
</dbReference>
<dbReference type="InterPro" id="IPR018495">
    <property type="entry name" value="Succ_DH_cyt_bsu_CS"/>
</dbReference>
<evidence type="ECO:0000256" key="8">
    <source>
        <dbReference type="ARBA" id="ARBA00022723"/>
    </source>
</evidence>
<comment type="function">
    <text evidence="2">Membrane-anchoring subunit of succinate dehydrogenase (SDH).</text>
</comment>
<evidence type="ECO:0000256" key="12">
    <source>
        <dbReference type="ARBA" id="ARBA00025912"/>
    </source>
</evidence>
<keyword evidence="9 13" id="KW-1133">Transmembrane helix</keyword>
<evidence type="ECO:0000256" key="11">
    <source>
        <dbReference type="ARBA" id="ARBA00023136"/>
    </source>
</evidence>
<keyword evidence="15" id="KW-1185">Reference proteome</keyword>
<dbReference type="CDD" id="cd03499">
    <property type="entry name" value="SQR_TypeC_SdhC"/>
    <property type="match status" value="1"/>
</dbReference>
<keyword evidence="11 13" id="KW-0472">Membrane</keyword>
<keyword evidence="6" id="KW-0349">Heme</keyword>
<dbReference type="NCBIfam" id="TIGR02970">
    <property type="entry name" value="succ_dehyd_cytB"/>
    <property type="match status" value="1"/>
</dbReference>
<evidence type="ECO:0000256" key="9">
    <source>
        <dbReference type="ARBA" id="ARBA00022989"/>
    </source>
</evidence>
<gene>
    <name evidence="14" type="primary">sdhC</name>
    <name evidence="14" type="ORF">IF202_03025</name>
</gene>
<dbReference type="SUPFAM" id="SSF81343">
    <property type="entry name" value="Fumarate reductase respiratory complex transmembrane subunits"/>
    <property type="match status" value="1"/>
</dbReference>
<dbReference type="InterPro" id="IPR014314">
    <property type="entry name" value="Succ_DH_cytb556"/>
</dbReference>
<keyword evidence="7 13" id="KW-0812">Transmembrane</keyword>
<protein>
    <recommendedName>
        <fullName evidence="5">Succinate dehydrogenase cytochrome b556 subunit</fullName>
    </recommendedName>
</protein>
<evidence type="ECO:0000256" key="5">
    <source>
        <dbReference type="ARBA" id="ARBA00020076"/>
    </source>
</evidence>
<organism evidence="14 15">
    <name type="scientific">Marinomonas colpomeniae</name>
    <dbReference type="NCBI Taxonomy" id="2774408"/>
    <lineage>
        <taxon>Bacteria</taxon>
        <taxon>Pseudomonadati</taxon>
        <taxon>Pseudomonadota</taxon>
        <taxon>Gammaproteobacteria</taxon>
        <taxon>Oceanospirillales</taxon>
        <taxon>Oceanospirillaceae</taxon>
        <taxon>Marinomonas</taxon>
    </lineage>
</organism>
<evidence type="ECO:0000256" key="7">
    <source>
        <dbReference type="ARBA" id="ARBA00022692"/>
    </source>
</evidence>
<evidence type="ECO:0000256" key="10">
    <source>
        <dbReference type="ARBA" id="ARBA00023004"/>
    </source>
</evidence>
<accession>A0ABR8NVD6</accession>
<keyword evidence="10" id="KW-0408">Iron</keyword>
<feature type="transmembrane region" description="Helical" evidence="13">
    <location>
        <begin position="105"/>
        <end position="125"/>
    </location>
</feature>
<dbReference type="PIRSF" id="PIRSF000178">
    <property type="entry name" value="SDH_cyt_b560"/>
    <property type="match status" value="1"/>
</dbReference>
<dbReference type="EMBL" id="JACYFC010000001">
    <property type="protein sequence ID" value="MBD5770009.1"/>
    <property type="molecule type" value="Genomic_DNA"/>
</dbReference>
<dbReference type="Gene3D" id="1.20.1300.10">
    <property type="entry name" value="Fumarate reductase/succinate dehydrogenase, transmembrane subunit"/>
    <property type="match status" value="1"/>
</dbReference>
<dbReference type="Pfam" id="PF01127">
    <property type="entry name" value="Sdh_cyt"/>
    <property type="match status" value="1"/>
</dbReference>
<comment type="subcellular location">
    <subcellularLocation>
        <location evidence="3">Membrane</location>
        <topology evidence="3">Multi-pass membrane protein</topology>
    </subcellularLocation>
</comment>
<feature type="transmembrane region" description="Helical" evidence="13">
    <location>
        <begin position="21"/>
        <end position="45"/>
    </location>
</feature>
<dbReference type="RefSeq" id="WP_191593381.1">
    <property type="nucleotide sequence ID" value="NZ_JACYFC010000001.1"/>
</dbReference>
<dbReference type="PROSITE" id="PS01000">
    <property type="entry name" value="SDH_CYT_1"/>
    <property type="match status" value="1"/>
</dbReference>
<keyword evidence="8" id="KW-0479">Metal-binding</keyword>